<evidence type="ECO:0000256" key="2">
    <source>
        <dbReference type="ARBA" id="ARBA00023224"/>
    </source>
</evidence>
<keyword evidence="5" id="KW-1133">Transmembrane helix</keyword>
<dbReference type="Pfam" id="PF00672">
    <property type="entry name" value="HAMP"/>
    <property type="match status" value="1"/>
</dbReference>
<evidence type="ECO:0000256" key="5">
    <source>
        <dbReference type="SAM" id="Phobius"/>
    </source>
</evidence>
<feature type="domain" description="HAMP" evidence="7">
    <location>
        <begin position="322"/>
        <end position="376"/>
    </location>
</feature>
<dbReference type="EMBL" id="CP022358">
    <property type="protein sequence ID" value="ASK70996.1"/>
    <property type="molecule type" value="Genomic_DNA"/>
</dbReference>
<evidence type="ECO:0000259" key="6">
    <source>
        <dbReference type="PROSITE" id="PS50111"/>
    </source>
</evidence>
<evidence type="ECO:0000313" key="10">
    <source>
        <dbReference type="Proteomes" id="UP000198367"/>
    </source>
</evidence>
<keyword evidence="2 4" id="KW-0807">Transducer</keyword>
<dbReference type="PANTHER" id="PTHR32089">
    <property type="entry name" value="METHYL-ACCEPTING CHEMOTAXIS PROTEIN MCPB"/>
    <property type="match status" value="1"/>
</dbReference>
<dbReference type="KEGG" id="sbj:CF168_20110"/>
<evidence type="ECO:0000256" key="3">
    <source>
        <dbReference type="ARBA" id="ARBA00029447"/>
    </source>
</evidence>
<accession>A0A220USS0</accession>
<dbReference type="SMART" id="SM01358">
    <property type="entry name" value="HBM"/>
    <property type="match status" value="1"/>
</dbReference>
<protein>
    <submittedName>
        <fullName evidence="9">Methyl-accepting chemotaxis protein</fullName>
    </submittedName>
</protein>
<dbReference type="InterPro" id="IPR004089">
    <property type="entry name" value="MCPsignal_dom"/>
</dbReference>
<dbReference type="Pfam" id="PF00015">
    <property type="entry name" value="MCPsignal"/>
    <property type="match status" value="1"/>
</dbReference>
<dbReference type="GO" id="GO:0016020">
    <property type="term" value="C:membrane"/>
    <property type="evidence" value="ECO:0007669"/>
    <property type="project" value="UniProtKB-SubCell"/>
</dbReference>
<proteinExistence type="inferred from homology"/>
<organism evidence="9 10">
    <name type="scientific">Shewanella bicestrii</name>
    <dbReference type="NCBI Taxonomy" id="2018305"/>
    <lineage>
        <taxon>Bacteria</taxon>
        <taxon>Pseudomonadati</taxon>
        <taxon>Pseudomonadota</taxon>
        <taxon>Gammaproteobacteria</taxon>
        <taxon>Alteromonadales</taxon>
        <taxon>Shewanellaceae</taxon>
        <taxon>Shewanella</taxon>
    </lineage>
</organism>
<name>A0A220USS0_9GAMM</name>
<keyword evidence="5" id="KW-0812">Transmembrane</keyword>
<evidence type="ECO:0000259" key="8">
    <source>
        <dbReference type="PROSITE" id="PS51753"/>
    </source>
</evidence>
<keyword evidence="5" id="KW-0472">Membrane</keyword>
<dbReference type="Gene3D" id="1.10.287.950">
    <property type="entry name" value="Methyl-accepting chemotaxis protein"/>
    <property type="match status" value="1"/>
</dbReference>
<dbReference type="RefSeq" id="WP_089068786.1">
    <property type="nucleotide sequence ID" value="NZ_CP022358.1"/>
</dbReference>
<dbReference type="SUPFAM" id="SSF58104">
    <property type="entry name" value="Methyl-accepting chemotaxis protein (MCP) signaling domain"/>
    <property type="match status" value="1"/>
</dbReference>
<feature type="transmembrane region" description="Helical" evidence="5">
    <location>
        <begin position="14"/>
        <end position="35"/>
    </location>
</feature>
<dbReference type="GO" id="GO:0007165">
    <property type="term" value="P:signal transduction"/>
    <property type="evidence" value="ECO:0007669"/>
    <property type="project" value="UniProtKB-KW"/>
</dbReference>
<dbReference type="Proteomes" id="UP000198367">
    <property type="component" value="Chromosome"/>
</dbReference>
<evidence type="ECO:0000259" key="7">
    <source>
        <dbReference type="PROSITE" id="PS50885"/>
    </source>
</evidence>
<dbReference type="PANTHER" id="PTHR32089:SF70">
    <property type="entry name" value="ENERGY TAXIS MODULATING METHYL ACCEPTING SENSORY TRANSDUCER"/>
    <property type="match status" value="1"/>
</dbReference>
<dbReference type="SMART" id="SM00283">
    <property type="entry name" value="MA"/>
    <property type="match status" value="1"/>
</dbReference>
<feature type="transmembrane region" description="Helical" evidence="5">
    <location>
        <begin position="300"/>
        <end position="320"/>
    </location>
</feature>
<dbReference type="PROSITE" id="PS50111">
    <property type="entry name" value="CHEMOTAXIS_TRANSDUC_2"/>
    <property type="match status" value="1"/>
</dbReference>
<comment type="similarity">
    <text evidence="3">Belongs to the methyl-accepting chemotaxis (MCP) protein family.</text>
</comment>
<dbReference type="PROSITE" id="PS50885">
    <property type="entry name" value="HAMP"/>
    <property type="match status" value="1"/>
</dbReference>
<dbReference type="AlphaFoldDB" id="A0A220USS0"/>
<gene>
    <name evidence="9" type="ORF">CF168_20110</name>
</gene>
<dbReference type="CDD" id="cd06225">
    <property type="entry name" value="HAMP"/>
    <property type="match status" value="1"/>
</dbReference>
<dbReference type="GO" id="GO:0006935">
    <property type="term" value="P:chemotaxis"/>
    <property type="evidence" value="ECO:0007669"/>
    <property type="project" value="UniProtKB-ARBA"/>
</dbReference>
<keyword evidence="10" id="KW-1185">Reference proteome</keyword>
<dbReference type="InterPro" id="IPR003660">
    <property type="entry name" value="HAMP_dom"/>
</dbReference>
<comment type="subcellular location">
    <subcellularLocation>
        <location evidence="1">Membrane</location>
    </subcellularLocation>
</comment>
<feature type="domain" description="Methyl-accepting transducer" evidence="6">
    <location>
        <begin position="381"/>
        <end position="617"/>
    </location>
</feature>
<dbReference type="FunFam" id="1.10.287.950:FF:000001">
    <property type="entry name" value="Methyl-accepting chemotaxis sensory transducer"/>
    <property type="match status" value="1"/>
</dbReference>
<reference evidence="9 10" key="1">
    <citation type="submission" date="2017-07" db="EMBL/GenBank/DDBJ databases">
        <title>Phenotypical and genomic characterization of a clinical isolate of Shewanella bicestrii sp. nov. producing an extended-spectrum beta-lactamase and a new oxacillinase variant.</title>
        <authorList>
            <person name="Jousset A.B."/>
            <person name="Bonnin R.A."/>
            <person name="Girlich D."/>
            <person name="Dabos L."/>
            <person name="Potron A."/>
            <person name="Dortet L."/>
            <person name="Glaser P."/>
            <person name="Naas T."/>
        </authorList>
    </citation>
    <scope>NUCLEOTIDE SEQUENCE [LARGE SCALE GENOMIC DNA]</scope>
    <source>
        <strain evidence="9 10">JAB-1</strain>
    </source>
</reference>
<dbReference type="InterPro" id="IPR032255">
    <property type="entry name" value="HBM"/>
</dbReference>
<evidence type="ECO:0000313" key="9">
    <source>
        <dbReference type="EMBL" id="ASK70996.1"/>
    </source>
</evidence>
<sequence>MFSINQLTLTKKLAIVPVFLVAMLITLGVLSYFALTDIDNRMRAVTEDLAPESDLTSSLLQEIYRLRLTVKTYVKTGSSETAAEFSAQDSKTRDILAKAKAHIDNPERTQMLEQIIAHEKEYVDIFNRQVVTNQQQRAKLVTGILDVKGPEIEKIISQIMQSSFTDGDVQGAFFAGKNLRELLLARLYVSKFLLDNQADQAQRFRDEIVNTHTTMDELAAALDNLSYQSQVKQAAGLLSEYEQAANGVFEAINNRNQAIVQLDNIGIEMAQITSDLQDNTMKSLSEAGDIAAKEVSQKIIFINIILLIAILLSAFITVIVTQSLLRTIREVVALLNEIADGEADLTQRLPVNGHDELTQLAKNFNRFVLRIQQLVAEVKDTTVQMVSASTQLNSVTHSATQDMSSQQNETQLVASAITEMAASAVEVAASADTANKLSEDAKAQALLGRETVTRATHSMRELASKVEASATTIEQLRNDSDKIGAVLDVIRAIAEQTNLLALNAAIEAARAGEQGRGFAVVADEVRSLASRTQESTKQIQQIIQTLQDRSGSAATMMGQSREATNSTVEQVTQVESALSTITEMVMSITHSVSQMAHAAEQQSTVVEEINMSINSVNDSANRTLTGVKQAASSANGLLGIGQQLDGLVSEFKV</sequence>
<dbReference type="SMART" id="SM00304">
    <property type="entry name" value="HAMP"/>
    <property type="match status" value="1"/>
</dbReference>
<evidence type="ECO:0000256" key="4">
    <source>
        <dbReference type="PROSITE-ProRule" id="PRU00284"/>
    </source>
</evidence>
<dbReference type="Pfam" id="PF16591">
    <property type="entry name" value="HBM"/>
    <property type="match status" value="1"/>
</dbReference>
<evidence type="ECO:0000256" key="1">
    <source>
        <dbReference type="ARBA" id="ARBA00004370"/>
    </source>
</evidence>
<dbReference type="PROSITE" id="PS51753">
    <property type="entry name" value="HBM"/>
    <property type="match status" value="1"/>
</dbReference>
<feature type="domain" description="HBM" evidence="8">
    <location>
        <begin position="48"/>
        <end position="288"/>
    </location>
</feature>